<dbReference type="Proteomes" id="UP000029548">
    <property type="component" value="Unassembled WGS sequence"/>
</dbReference>
<organism evidence="2 3">
    <name type="scientific">Corynebacterium freneyi DNF00450</name>
    <dbReference type="NCBI Taxonomy" id="1287475"/>
    <lineage>
        <taxon>Bacteria</taxon>
        <taxon>Bacillati</taxon>
        <taxon>Actinomycetota</taxon>
        <taxon>Actinomycetes</taxon>
        <taxon>Mycobacteriales</taxon>
        <taxon>Corynebacteriaceae</taxon>
        <taxon>Corynebacterium</taxon>
    </lineage>
</organism>
<accession>A0A096AC91</accession>
<comment type="caution">
    <text evidence="2">The sequence shown here is derived from an EMBL/GenBank/DDBJ whole genome shotgun (WGS) entry which is preliminary data.</text>
</comment>
<evidence type="ECO:0000256" key="1">
    <source>
        <dbReference type="SAM" id="Phobius"/>
    </source>
</evidence>
<evidence type="ECO:0000313" key="2">
    <source>
        <dbReference type="EMBL" id="KGF18564.1"/>
    </source>
</evidence>
<dbReference type="EMBL" id="JRNE01000015">
    <property type="protein sequence ID" value="KGF18564.1"/>
    <property type="molecule type" value="Genomic_DNA"/>
</dbReference>
<keyword evidence="1" id="KW-0812">Transmembrane</keyword>
<dbReference type="RefSeq" id="WP_035119952.1">
    <property type="nucleotide sequence ID" value="NZ_JRNE01000015.1"/>
</dbReference>
<proteinExistence type="predicted"/>
<dbReference type="eggNOG" id="ENOG5031VSH">
    <property type="taxonomic scope" value="Bacteria"/>
</dbReference>
<feature type="transmembrane region" description="Helical" evidence="1">
    <location>
        <begin position="6"/>
        <end position="27"/>
    </location>
</feature>
<feature type="transmembrane region" description="Helical" evidence="1">
    <location>
        <begin position="150"/>
        <end position="174"/>
    </location>
</feature>
<keyword evidence="1" id="KW-1133">Transmembrane helix</keyword>
<feature type="transmembrane region" description="Helical" evidence="1">
    <location>
        <begin position="39"/>
        <end position="62"/>
    </location>
</feature>
<evidence type="ECO:0000313" key="3">
    <source>
        <dbReference type="Proteomes" id="UP000029548"/>
    </source>
</evidence>
<feature type="transmembrane region" description="Helical" evidence="1">
    <location>
        <begin position="195"/>
        <end position="214"/>
    </location>
</feature>
<dbReference type="AlphaFoldDB" id="A0A096AC91"/>
<protein>
    <submittedName>
        <fullName evidence="2">Membrane protein</fullName>
    </submittedName>
</protein>
<sequence>MLNALTYAFLDSINVLLIAVVVALGMMLPAGRYRRITPLLVFGDWLGVAVLALAVLVVFDGLGDQVAALVESPLFGVLLIITGVATAGLTFRGGDSSALVEKILAPLRTPSILTVATGFVLGAIQSVTSVPFFAGLAVLSAGGIPVVERYLGLILYASVALSLPTLVAIAVGVVRHRPDSWLGRVFALARDNQARVSRGAGYLVSFLLVFIGVLHL</sequence>
<feature type="transmembrane region" description="Helical" evidence="1">
    <location>
        <begin position="112"/>
        <end position="138"/>
    </location>
</feature>
<name>A0A096AC91_9CORY</name>
<reference evidence="2 3" key="1">
    <citation type="submission" date="2014-07" db="EMBL/GenBank/DDBJ databases">
        <authorList>
            <person name="McCorrison J."/>
            <person name="Sanka R."/>
            <person name="Torralba M."/>
            <person name="Gillis M."/>
            <person name="Haft D.H."/>
            <person name="Methe B."/>
            <person name="Sutton G."/>
            <person name="Nelson K.E."/>
        </authorList>
    </citation>
    <scope>NUCLEOTIDE SEQUENCE [LARGE SCALE GENOMIC DNA]</scope>
    <source>
        <strain evidence="2 3">DNF00450</strain>
    </source>
</reference>
<keyword evidence="1" id="KW-0472">Membrane</keyword>
<gene>
    <name evidence="2" type="ORF">HMPREF1650_01275</name>
</gene>
<feature type="transmembrane region" description="Helical" evidence="1">
    <location>
        <begin position="74"/>
        <end position="91"/>
    </location>
</feature>